<keyword evidence="2" id="KW-0812">Transmembrane</keyword>
<comment type="similarity">
    <text evidence="1">Belongs to the RMD1/sif2 family.</text>
</comment>
<organism evidence="4 5">
    <name type="scientific">Lottia gigantea</name>
    <name type="common">Giant owl limpet</name>
    <dbReference type="NCBI Taxonomy" id="225164"/>
    <lineage>
        <taxon>Eukaryota</taxon>
        <taxon>Metazoa</taxon>
        <taxon>Spiralia</taxon>
        <taxon>Lophotrochozoa</taxon>
        <taxon>Mollusca</taxon>
        <taxon>Gastropoda</taxon>
        <taxon>Patellogastropoda</taxon>
        <taxon>Lottioidea</taxon>
        <taxon>Lottiidae</taxon>
        <taxon>Lottia</taxon>
    </lineage>
</organism>
<accession>V4AKI8</accession>
<dbReference type="InterPro" id="IPR051624">
    <property type="entry name" value="RMD1/Sad1-interacting"/>
</dbReference>
<dbReference type="GO" id="GO:0005739">
    <property type="term" value="C:mitochondrion"/>
    <property type="evidence" value="ECO:0007669"/>
    <property type="project" value="UniProtKB-ARBA"/>
</dbReference>
<dbReference type="RefSeq" id="XP_009051480.1">
    <property type="nucleotide sequence ID" value="XM_009053232.1"/>
</dbReference>
<feature type="transmembrane region" description="Helical" evidence="2">
    <location>
        <begin position="110"/>
        <end position="131"/>
    </location>
</feature>
<dbReference type="PANTHER" id="PTHR16255">
    <property type="entry name" value="REQUIRED FOR MEIOTIC NUCLEAR DIVISION PROTEIN 1 HOMOLOG"/>
    <property type="match status" value="1"/>
</dbReference>
<keyword evidence="2" id="KW-1133">Transmembrane helix</keyword>
<keyword evidence="5" id="KW-1185">Reference proteome</keyword>
<dbReference type="InterPro" id="IPR003734">
    <property type="entry name" value="DUF155"/>
</dbReference>
<dbReference type="Pfam" id="PF02582">
    <property type="entry name" value="DUF155"/>
    <property type="match status" value="1"/>
</dbReference>
<dbReference type="EMBL" id="KB201304">
    <property type="protein sequence ID" value="ESO97622.1"/>
    <property type="molecule type" value="Genomic_DNA"/>
</dbReference>
<dbReference type="PANTHER" id="PTHR16255:SF1">
    <property type="entry name" value="REQUIRED FOR MEIOTIC NUCLEAR DIVISION PROTEIN 1 HOMOLOG"/>
    <property type="match status" value="1"/>
</dbReference>
<gene>
    <name evidence="4" type="ORF">LOTGIDRAFT_104367</name>
</gene>
<reference evidence="4 5" key="1">
    <citation type="journal article" date="2013" name="Nature">
        <title>Insights into bilaterian evolution from three spiralian genomes.</title>
        <authorList>
            <person name="Simakov O."/>
            <person name="Marletaz F."/>
            <person name="Cho S.J."/>
            <person name="Edsinger-Gonzales E."/>
            <person name="Havlak P."/>
            <person name="Hellsten U."/>
            <person name="Kuo D.H."/>
            <person name="Larsson T."/>
            <person name="Lv J."/>
            <person name="Arendt D."/>
            <person name="Savage R."/>
            <person name="Osoegawa K."/>
            <person name="de Jong P."/>
            <person name="Grimwood J."/>
            <person name="Chapman J.A."/>
            <person name="Shapiro H."/>
            <person name="Aerts A."/>
            <person name="Otillar R.P."/>
            <person name="Terry A.Y."/>
            <person name="Boore J.L."/>
            <person name="Grigoriev I.V."/>
            <person name="Lindberg D.R."/>
            <person name="Seaver E.C."/>
            <person name="Weisblat D.A."/>
            <person name="Putnam N.H."/>
            <person name="Rokhsar D.S."/>
        </authorList>
    </citation>
    <scope>NUCLEOTIDE SEQUENCE [LARGE SCALE GENOMIC DNA]</scope>
</reference>
<sequence length="133" mass="15972">MLHLIYSFPVQLQNLKEGIKIKLTQREVLQKTGVIFVFRCKINLSADFLDTPDFYWERDNLESIYQSIYSHLLIGKRTRILNERIELCSDLTHLIHNKLTDKTHIKLEKYIIALILIEVMYTFLFLEFFMMEN</sequence>
<protein>
    <recommendedName>
        <fullName evidence="3">DUF155 domain-containing protein</fullName>
    </recommendedName>
</protein>
<evidence type="ECO:0000313" key="4">
    <source>
        <dbReference type="EMBL" id="ESO97622.1"/>
    </source>
</evidence>
<dbReference type="GeneID" id="20229851"/>
<dbReference type="STRING" id="225164.V4AKI8"/>
<feature type="domain" description="DUF155" evidence="3">
    <location>
        <begin position="13"/>
        <end position="82"/>
    </location>
</feature>
<dbReference type="OrthoDB" id="242766at2759"/>
<dbReference type="HOGENOM" id="CLU_141771_0_0_1"/>
<keyword evidence="2" id="KW-0472">Membrane</keyword>
<dbReference type="GO" id="GO:0070131">
    <property type="term" value="P:positive regulation of mitochondrial translation"/>
    <property type="evidence" value="ECO:0007669"/>
    <property type="project" value="TreeGrafter"/>
</dbReference>
<dbReference type="KEGG" id="lgi:LOTGIDRAFT_104367"/>
<evidence type="ECO:0000256" key="2">
    <source>
        <dbReference type="SAM" id="Phobius"/>
    </source>
</evidence>
<evidence type="ECO:0000259" key="3">
    <source>
        <dbReference type="Pfam" id="PF02582"/>
    </source>
</evidence>
<name>V4AKI8_LOTGI</name>
<dbReference type="Proteomes" id="UP000030746">
    <property type="component" value="Unassembled WGS sequence"/>
</dbReference>
<dbReference type="AlphaFoldDB" id="V4AKI8"/>
<evidence type="ECO:0000256" key="1">
    <source>
        <dbReference type="ARBA" id="ARBA00008306"/>
    </source>
</evidence>
<evidence type="ECO:0000313" key="5">
    <source>
        <dbReference type="Proteomes" id="UP000030746"/>
    </source>
</evidence>
<dbReference type="CTD" id="20229851"/>
<dbReference type="OMA" id="NHCTELA"/>
<proteinExistence type="inferred from homology"/>